<reference evidence="5 6" key="1">
    <citation type="submission" date="2022-05" db="EMBL/GenBank/DDBJ databases">
        <authorList>
            <consortium name="Genoscope - CEA"/>
            <person name="William W."/>
        </authorList>
    </citation>
    <scope>NUCLEOTIDE SEQUENCE [LARGE SCALE GENOMIC DNA]</scope>
</reference>
<dbReference type="EMBL" id="CALNXK010000112">
    <property type="protein sequence ID" value="CAH3158811.1"/>
    <property type="molecule type" value="Genomic_DNA"/>
</dbReference>
<evidence type="ECO:0008006" key="7">
    <source>
        <dbReference type="Google" id="ProtNLM"/>
    </source>
</evidence>
<dbReference type="PANTHER" id="PTHR16146">
    <property type="entry name" value="INTELECTIN"/>
    <property type="match status" value="1"/>
</dbReference>
<dbReference type="Proteomes" id="UP001159405">
    <property type="component" value="Unassembled WGS sequence"/>
</dbReference>
<evidence type="ECO:0000259" key="4">
    <source>
        <dbReference type="PROSITE" id="PS50948"/>
    </source>
</evidence>
<proteinExistence type="predicted"/>
<accession>A0ABN8Q7G7</accession>
<evidence type="ECO:0000256" key="2">
    <source>
        <dbReference type="PROSITE-ProRule" id="PRU00152"/>
    </source>
</evidence>
<dbReference type="Gene3D" id="2.60.120.1000">
    <property type="match status" value="1"/>
</dbReference>
<dbReference type="SUPFAM" id="SSF56496">
    <property type="entry name" value="Fibrinogen C-terminal domain-like"/>
    <property type="match status" value="1"/>
</dbReference>
<feature type="domain" description="PLAT" evidence="3">
    <location>
        <begin position="231"/>
        <end position="279"/>
    </location>
</feature>
<dbReference type="SUPFAM" id="SSF49723">
    <property type="entry name" value="Lipase/lipooxygenase domain (PLAT/LH2 domain)"/>
    <property type="match status" value="1"/>
</dbReference>
<comment type="caution">
    <text evidence="2">Lacks conserved residue(s) required for the propagation of feature annotation.</text>
</comment>
<evidence type="ECO:0000259" key="3">
    <source>
        <dbReference type="PROSITE" id="PS50095"/>
    </source>
</evidence>
<organism evidence="5 6">
    <name type="scientific">Porites lobata</name>
    <dbReference type="NCBI Taxonomy" id="104759"/>
    <lineage>
        <taxon>Eukaryota</taxon>
        <taxon>Metazoa</taxon>
        <taxon>Cnidaria</taxon>
        <taxon>Anthozoa</taxon>
        <taxon>Hexacorallia</taxon>
        <taxon>Scleractinia</taxon>
        <taxon>Fungiina</taxon>
        <taxon>Poritidae</taxon>
        <taxon>Porites</taxon>
    </lineage>
</organism>
<evidence type="ECO:0000313" key="6">
    <source>
        <dbReference type="Proteomes" id="UP001159405"/>
    </source>
</evidence>
<protein>
    <recommendedName>
        <fullName evidence="7">Apple domain-containing protein</fullName>
    </recommendedName>
</protein>
<evidence type="ECO:0000313" key="5">
    <source>
        <dbReference type="EMBL" id="CAH3158811.1"/>
    </source>
</evidence>
<dbReference type="InterPro" id="IPR036392">
    <property type="entry name" value="PLAT/LH2_dom_sf"/>
</dbReference>
<sequence>MVCIFAFKWRCRGGTADQCPVQETISNHALKGYTFKTIKVSSPFECLYHCHYEDRCQSYNYLNAEDICEMNNRTKEAKPNQFVPDQRRLYKKRGAHRVVLGSTPSLPGESCREIKANEAGVVVSGSFWLDPLSSGEAILAYCDMNTEAKSPSKSTLAPTRWTPTMVATAQLTLTVNPTNWISSPAANTQMLPSVAPTQVKTVLAAQLTPSTVSTTQLTATTTQGIQSTGTPSFRVTVITSDVHGAGTDALLYIALMGTDGTKSGLTEIVSEQEDFETGR</sequence>
<dbReference type="PROSITE" id="PS50948">
    <property type="entry name" value="PAN"/>
    <property type="match status" value="1"/>
</dbReference>
<dbReference type="SUPFAM" id="SSF57414">
    <property type="entry name" value="Hairpin loop containing domain-like"/>
    <property type="match status" value="1"/>
</dbReference>
<name>A0ABN8Q7G7_9CNID</name>
<comment type="caution">
    <text evidence="5">The sequence shown here is derived from an EMBL/GenBank/DDBJ whole genome shotgun (WGS) entry which is preliminary data.</text>
</comment>
<dbReference type="Gene3D" id="2.60.60.20">
    <property type="entry name" value="PLAT/LH2 domain"/>
    <property type="match status" value="1"/>
</dbReference>
<feature type="domain" description="Apple" evidence="4">
    <location>
        <begin position="19"/>
        <end position="95"/>
    </location>
</feature>
<keyword evidence="1" id="KW-1015">Disulfide bond</keyword>
<dbReference type="InterPro" id="IPR001024">
    <property type="entry name" value="PLAT/LH2_dom"/>
</dbReference>
<dbReference type="InterPro" id="IPR036056">
    <property type="entry name" value="Fibrinogen-like_C"/>
</dbReference>
<dbReference type="Pfam" id="PF00024">
    <property type="entry name" value="PAN_1"/>
    <property type="match status" value="1"/>
</dbReference>
<dbReference type="InterPro" id="IPR003609">
    <property type="entry name" value="Pan_app"/>
</dbReference>
<dbReference type="Gene3D" id="3.50.4.10">
    <property type="entry name" value="Hepatocyte Growth Factor"/>
    <property type="match status" value="1"/>
</dbReference>
<keyword evidence="6" id="KW-1185">Reference proteome</keyword>
<dbReference type="PANTHER" id="PTHR16146:SF46">
    <property type="entry name" value="INTELECTIN-1A-RELATED"/>
    <property type="match status" value="1"/>
</dbReference>
<gene>
    <name evidence="5" type="ORF">PLOB_00003346</name>
</gene>
<evidence type="ECO:0000256" key="1">
    <source>
        <dbReference type="ARBA" id="ARBA00023157"/>
    </source>
</evidence>
<dbReference type="PROSITE" id="PS50095">
    <property type="entry name" value="PLAT"/>
    <property type="match status" value="1"/>
</dbReference>